<dbReference type="EMBL" id="ONZF01000001">
    <property type="protein sequence ID" value="SPJ22859.1"/>
    <property type="molecule type" value="Genomic_DNA"/>
</dbReference>
<dbReference type="GO" id="GO:0005737">
    <property type="term" value="C:cytoplasm"/>
    <property type="evidence" value="ECO:0007669"/>
    <property type="project" value="TreeGrafter"/>
</dbReference>
<comment type="similarity">
    <text evidence="1">Belongs to the PhzF family.</text>
</comment>
<gene>
    <name evidence="3" type="primary">phzF</name>
    <name evidence="3" type="ORF">PAA8504_00658</name>
</gene>
<dbReference type="PANTHER" id="PTHR13774:SF32">
    <property type="entry name" value="ANTISENSE-ENHANCING SEQUENCE 1"/>
    <property type="match status" value="1"/>
</dbReference>
<dbReference type="OrthoDB" id="9788221at2"/>
<dbReference type="GO" id="GO:0102943">
    <property type="term" value="F:trans-2,3-dihydro-3-hydroxy-anthranilate isomerase activity"/>
    <property type="evidence" value="ECO:0007669"/>
    <property type="project" value="UniProtKB-EC"/>
</dbReference>
<accession>A0A2R8BRS1</accession>
<dbReference type="Pfam" id="PF02567">
    <property type="entry name" value="PhzC-PhzF"/>
    <property type="match status" value="1"/>
</dbReference>
<dbReference type="PANTHER" id="PTHR13774">
    <property type="entry name" value="PHENAZINE BIOSYNTHESIS PROTEIN"/>
    <property type="match status" value="1"/>
</dbReference>
<dbReference type="NCBIfam" id="TIGR00654">
    <property type="entry name" value="PhzF_family"/>
    <property type="match status" value="1"/>
</dbReference>
<evidence type="ECO:0000313" key="3">
    <source>
        <dbReference type="EMBL" id="SPJ22859.1"/>
    </source>
</evidence>
<dbReference type="EC" id="5.3.3.17" evidence="3"/>
<dbReference type="PIRSF" id="PIRSF016184">
    <property type="entry name" value="PhzC_PhzF"/>
    <property type="match status" value="1"/>
</dbReference>
<evidence type="ECO:0000256" key="2">
    <source>
        <dbReference type="PIRSR" id="PIRSR016184-1"/>
    </source>
</evidence>
<keyword evidence="4" id="KW-1185">Reference proteome</keyword>
<reference evidence="4" key="1">
    <citation type="submission" date="2018-03" db="EMBL/GenBank/DDBJ databases">
        <authorList>
            <person name="Rodrigo-Torres L."/>
            <person name="Arahal R. D."/>
            <person name="Lucena T."/>
        </authorList>
    </citation>
    <scope>NUCLEOTIDE SEQUENCE [LARGE SCALE GENOMIC DNA]</scope>
    <source>
        <strain evidence="4">CECT 8504</strain>
    </source>
</reference>
<organism evidence="3 4">
    <name type="scientific">Palleronia abyssalis</name>
    <dbReference type="NCBI Taxonomy" id="1501240"/>
    <lineage>
        <taxon>Bacteria</taxon>
        <taxon>Pseudomonadati</taxon>
        <taxon>Pseudomonadota</taxon>
        <taxon>Alphaproteobacteria</taxon>
        <taxon>Rhodobacterales</taxon>
        <taxon>Roseobacteraceae</taxon>
        <taxon>Palleronia</taxon>
    </lineage>
</organism>
<keyword evidence="3" id="KW-0413">Isomerase</keyword>
<evidence type="ECO:0000313" key="4">
    <source>
        <dbReference type="Proteomes" id="UP000244912"/>
    </source>
</evidence>
<dbReference type="Proteomes" id="UP000244912">
    <property type="component" value="Unassembled WGS sequence"/>
</dbReference>
<dbReference type="SUPFAM" id="SSF54506">
    <property type="entry name" value="Diaminopimelate epimerase-like"/>
    <property type="match status" value="1"/>
</dbReference>
<dbReference type="InterPro" id="IPR003719">
    <property type="entry name" value="Phenazine_PhzF-like"/>
</dbReference>
<protein>
    <submittedName>
        <fullName evidence="3">Trans-2,3-dihydro-3-hydroxyanthranilate isomerase</fullName>
        <ecNumber evidence="3">5.3.3.17</ecNumber>
    </submittedName>
</protein>
<dbReference type="AlphaFoldDB" id="A0A2R8BRS1"/>
<feature type="active site" evidence="2">
    <location>
        <position position="45"/>
    </location>
</feature>
<proteinExistence type="inferred from homology"/>
<evidence type="ECO:0000256" key="1">
    <source>
        <dbReference type="ARBA" id="ARBA00008270"/>
    </source>
</evidence>
<dbReference type="RefSeq" id="WP_108892694.1">
    <property type="nucleotide sequence ID" value="NZ_ONZF01000001.1"/>
</dbReference>
<name>A0A2R8BRS1_9RHOB</name>
<sequence>MTDYLVYDVFTDRPFGGNPLAVIPDASTLPEDRLQPIAREFGFSETVFVLPGNPPRLRIFTPTQEIPFAGHPLIGTATALRDLGHPAEMTLMTGVGPIPATVAQDARFTRKTTLEILHQPDTDLVAACLSLPRDRIAGATIASAGLPFVLAEITDRDALATARPETGAFRQGQDRYPLPFDFAVYAYVRDGETIHARMFAPLDDIPEDPATGSAAAALALFLAGDGPLSLMIHQGEDMGRPSRIGADVADGAVTIAGRAVKVMEGRLTLGWGLAVPAALG</sequence>
<dbReference type="Gene3D" id="3.10.310.10">
    <property type="entry name" value="Diaminopimelate Epimerase, Chain A, domain 1"/>
    <property type="match status" value="2"/>
</dbReference>